<sequence>MDSRTQSLEEAILSAWHLNAQPWTSAVQEQRIESRRLATDRAIIEAVLACAPRQVIDIGCGEGWLARVLSAQGLDVMGVDAVSALVDQARALGRGRFECLSYAELAAGALDERADVAVCNFSLLGKASVEALLTAVPGMLNHGGVLIVQTLHPLMACGDAPYRDGWRDGSWAGCGEGFSTPAPWYFRTLGGWLDTFTASGLRVIRVDEPLHPETGRPASIIFVLAPAHA</sequence>
<dbReference type="SUPFAM" id="SSF53335">
    <property type="entry name" value="S-adenosyl-L-methionine-dependent methyltransferases"/>
    <property type="match status" value="1"/>
</dbReference>
<proteinExistence type="predicted"/>
<accession>A0A4R0YU28</accession>
<name>A0A4R0YU28_9GAMM</name>
<keyword evidence="2" id="KW-1185">Reference proteome</keyword>
<dbReference type="PANTHER" id="PTHR43861:SF1">
    <property type="entry name" value="TRANS-ACONITATE 2-METHYLTRANSFERASE"/>
    <property type="match status" value="1"/>
</dbReference>
<gene>
    <name evidence="1" type="ORF">EZM97_05470</name>
</gene>
<keyword evidence="1" id="KW-0808">Transferase</keyword>
<dbReference type="Gene3D" id="3.40.50.150">
    <property type="entry name" value="Vaccinia Virus protein VP39"/>
    <property type="match status" value="1"/>
</dbReference>
<dbReference type="Proteomes" id="UP000291822">
    <property type="component" value="Unassembled WGS sequence"/>
</dbReference>
<dbReference type="PANTHER" id="PTHR43861">
    <property type="entry name" value="TRANS-ACONITATE 2-METHYLTRANSFERASE-RELATED"/>
    <property type="match status" value="1"/>
</dbReference>
<keyword evidence="1" id="KW-0489">Methyltransferase</keyword>
<reference evidence="1 2" key="1">
    <citation type="submission" date="2019-02" db="EMBL/GenBank/DDBJ databases">
        <title>Dyella amyloliquefaciens sp. nov., isolated from forest soil.</title>
        <authorList>
            <person name="Gao Z.-H."/>
            <person name="Qiu L.-H."/>
        </authorList>
    </citation>
    <scope>NUCLEOTIDE SEQUENCE [LARGE SCALE GENOMIC DNA]</scope>
    <source>
        <strain evidence="1 2">KACC 12747</strain>
    </source>
</reference>
<comment type="caution">
    <text evidence="1">The sequence shown here is derived from an EMBL/GenBank/DDBJ whole genome shotgun (WGS) entry which is preliminary data.</text>
</comment>
<dbReference type="GO" id="GO:0008168">
    <property type="term" value="F:methyltransferase activity"/>
    <property type="evidence" value="ECO:0007669"/>
    <property type="project" value="UniProtKB-KW"/>
</dbReference>
<dbReference type="EMBL" id="SJTG01000001">
    <property type="protein sequence ID" value="TCI12782.1"/>
    <property type="molecule type" value="Genomic_DNA"/>
</dbReference>
<dbReference type="RefSeq" id="WP_131150439.1">
    <property type="nucleotide sequence ID" value="NZ_SJTG01000001.1"/>
</dbReference>
<protein>
    <submittedName>
        <fullName evidence="1">Methyltransferase domain-containing protein</fullName>
    </submittedName>
</protein>
<dbReference type="InterPro" id="IPR029063">
    <property type="entry name" value="SAM-dependent_MTases_sf"/>
</dbReference>
<dbReference type="Pfam" id="PF13489">
    <property type="entry name" value="Methyltransf_23"/>
    <property type="match status" value="1"/>
</dbReference>
<evidence type="ECO:0000313" key="2">
    <source>
        <dbReference type="Proteomes" id="UP000291822"/>
    </source>
</evidence>
<dbReference type="GO" id="GO:0032259">
    <property type="term" value="P:methylation"/>
    <property type="evidence" value="ECO:0007669"/>
    <property type="project" value="UniProtKB-KW"/>
</dbReference>
<organism evidence="1 2">
    <name type="scientific">Dyella soli</name>
    <dbReference type="NCBI Taxonomy" id="522319"/>
    <lineage>
        <taxon>Bacteria</taxon>
        <taxon>Pseudomonadati</taxon>
        <taxon>Pseudomonadota</taxon>
        <taxon>Gammaproteobacteria</taxon>
        <taxon>Lysobacterales</taxon>
        <taxon>Rhodanobacteraceae</taxon>
        <taxon>Dyella</taxon>
    </lineage>
</organism>
<evidence type="ECO:0000313" key="1">
    <source>
        <dbReference type="EMBL" id="TCI12782.1"/>
    </source>
</evidence>
<dbReference type="CDD" id="cd02440">
    <property type="entry name" value="AdoMet_MTases"/>
    <property type="match status" value="1"/>
</dbReference>
<dbReference type="AlphaFoldDB" id="A0A4R0YU28"/>